<dbReference type="InterPro" id="IPR018062">
    <property type="entry name" value="HTH_AraC-typ_CS"/>
</dbReference>
<dbReference type="Proteomes" id="UP000607397">
    <property type="component" value="Unassembled WGS sequence"/>
</dbReference>
<dbReference type="Gene3D" id="1.10.10.60">
    <property type="entry name" value="Homeodomain-like"/>
    <property type="match status" value="2"/>
</dbReference>
<evidence type="ECO:0000259" key="4">
    <source>
        <dbReference type="PROSITE" id="PS01124"/>
    </source>
</evidence>
<evidence type="ECO:0000313" key="6">
    <source>
        <dbReference type="Proteomes" id="UP000607397"/>
    </source>
</evidence>
<gene>
    <name evidence="5" type="ORF">GS597_19480</name>
</gene>
<dbReference type="PRINTS" id="PR00032">
    <property type="entry name" value="HTHARAC"/>
</dbReference>
<evidence type="ECO:0000256" key="1">
    <source>
        <dbReference type="ARBA" id="ARBA00023015"/>
    </source>
</evidence>
<dbReference type="GO" id="GO:0003700">
    <property type="term" value="F:DNA-binding transcription factor activity"/>
    <property type="evidence" value="ECO:0007669"/>
    <property type="project" value="InterPro"/>
</dbReference>
<dbReference type="PANTHER" id="PTHR47893">
    <property type="entry name" value="REGULATORY PROTEIN PCHR"/>
    <property type="match status" value="1"/>
</dbReference>
<keyword evidence="2" id="KW-0238">DNA-binding</keyword>
<dbReference type="InterPro" id="IPR020449">
    <property type="entry name" value="Tscrpt_reg_AraC-type_HTH"/>
</dbReference>
<feature type="domain" description="HTH araC/xylS-type" evidence="4">
    <location>
        <begin position="229"/>
        <end position="327"/>
    </location>
</feature>
<name>A0A8K2A2K0_9CYAN</name>
<proteinExistence type="predicted"/>
<sequence>MGYILSAQDYIDRLQADPSRKESICHPEPFETQYTWCSAMDQGWFREMQLRDLWLTIEENQVKRDVIYKAEAASWGPVSSFFVSGTLKNRHIGLTEDNLEAPGGHYLECVQDGVETDQWFAGEQVVRLRFGLKADAMQQFAASSGFPHELQAIPNGDSPSSFYRQGRTTPEMQVILHQILHCPYRGSIRQMYLEAKVLELAALQFFQFTEQADAPASLSLKTDDIERLYQARDLLIQQFDQPPSLIALARQVGLNDFKLKQGFRQVFGTTVFGYLRNYRLEQARLLLQDGQLSVRQVAQAIGYAHSGYFANAFKRKFGINPKTYQSHTEVNPHLRNSFECLK</sequence>
<dbReference type="InterPro" id="IPR009057">
    <property type="entry name" value="Homeodomain-like_sf"/>
</dbReference>
<dbReference type="InterPro" id="IPR018060">
    <property type="entry name" value="HTH_AraC"/>
</dbReference>
<dbReference type="AlphaFoldDB" id="A0A8K2A2K0"/>
<dbReference type="InterPro" id="IPR053142">
    <property type="entry name" value="PchR_regulatory_protein"/>
</dbReference>
<keyword evidence="6" id="KW-1185">Reference proteome</keyword>
<keyword evidence="3" id="KW-0804">Transcription</keyword>
<keyword evidence="1" id="KW-0805">Transcription regulation</keyword>
<dbReference type="PROSITE" id="PS01124">
    <property type="entry name" value="HTH_ARAC_FAMILY_2"/>
    <property type="match status" value="1"/>
</dbReference>
<dbReference type="GO" id="GO:0043565">
    <property type="term" value="F:sequence-specific DNA binding"/>
    <property type="evidence" value="ECO:0007669"/>
    <property type="project" value="InterPro"/>
</dbReference>
<dbReference type="PANTHER" id="PTHR47893:SF1">
    <property type="entry name" value="REGULATORY PROTEIN PCHR"/>
    <property type="match status" value="1"/>
</dbReference>
<dbReference type="SMART" id="SM00342">
    <property type="entry name" value="HTH_ARAC"/>
    <property type="match status" value="1"/>
</dbReference>
<dbReference type="PROSITE" id="PS00041">
    <property type="entry name" value="HTH_ARAC_FAMILY_1"/>
    <property type="match status" value="1"/>
</dbReference>
<evidence type="ECO:0000256" key="3">
    <source>
        <dbReference type="ARBA" id="ARBA00023163"/>
    </source>
</evidence>
<reference evidence="5" key="1">
    <citation type="submission" date="2019-12" db="EMBL/GenBank/DDBJ databases">
        <title>High-Quality draft genome sequences of three cyanobacteria isolated from the limestone walls of the Old Cathedral of Coimbra.</title>
        <authorList>
            <person name="Tiago I."/>
            <person name="Soares F."/>
            <person name="Portugal A."/>
        </authorList>
    </citation>
    <scope>NUCLEOTIDE SEQUENCE [LARGE SCALE GENOMIC DNA]</scope>
    <source>
        <strain evidence="5">C</strain>
    </source>
</reference>
<evidence type="ECO:0000313" key="5">
    <source>
        <dbReference type="EMBL" id="NCJ08648.1"/>
    </source>
</evidence>
<dbReference type="RefSeq" id="WP_161827119.1">
    <property type="nucleotide sequence ID" value="NZ_WVIC01000062.1"/>
</dbReference>
<comment type="caution">
    <text evidence="5">The sequence shown here is derived from an EMBL/GenBank/DDBJ whole genome shotgun (WGS) entry which is preliminary data.</text>
</comment>
<dbReference type="EMBL" id="WVIC01000062">
    <property type="protein sequence ID" value="NCJ08648.1"/>
    <property type="molecule type" value="Genomic_DNA"/>
</dbReference>
<organism evidence="5 6">
    <name type="scientific">Petrachloros mirabilis ULC683</name>
    <dbReference type="NCBI Taxonomy" id="2781853"/>
    <lineage>
        <taxon>Bacteria</taxon>
        <taxon>Bacillati</taxon>
        <taxon>Cyanobacteriota</taxon>
        <taxon>Cyanophyceae</taxon>
        <taxon>Synechococcales</taxon>
        <taxon>Petrachlorosaceae</taxon>
        <taxon>Petrachloros</taxon>
        <taxon>Petrachloros mirabilis</taxon>
    </lineage>
</organism>
<evidence type="ECO:0000256" key="2">
    <source>
        <dbReference type="ARBA" id="ARBA00023125"/>
    </source>
</evidence>
<accession>A0A8K2A2K0</accession>
<protein>
    <submittedName>
        <fullName evidence="5">Helix-turn-helix domain-containing protein</fullName>
    </submittedName>
</protein>
<dbReference type="SUPFAM" id="SSF46689">
    <property type="entry name" value="Homeodomain-like"/>
    <property type="match status" value="2"/>
</dbReference>
<dbReference type="Pfam" id="PF12833">
    <property type="entry name" value="HTH_18"/>
    <property type="match status" value="1"/>
</dbReference>